<dbReference type="Gene3D" id="1.10.4160.10">
    <property type="entry name" value="Hydantoin permease"/>
    <property type="match status" value="1"/>
</dbReference>
<protein>
    <recommendedName>
        <fullName evidence="11">Cytosine-purine permease</fullName>
    </recommendedName>
</protein>
<feature type="transmembrane region" description="Helical" evidence="8">
    <location>
        <begin position="229"/>
        <end position="249"/>
    </location>
</feature>
<feature type="transmembrane region" description="Helical" evidence="8">
    <location>
        <begin position="269"/>
        <end position="288"/>
    </location>
</feature>
<feature type="transmembrane region" description="Helical" evidence="8">
    <location>
        <begin position="141"/>
        <end position="163"/>
    </location>
</feature>
<evidence type="ECO:0008006" key="11">
    <source>
        <dbReference type="Google" id="ProtNLM"/>
    </source>
</evidence>
<comment type="subcellular location">
    <subcellularLocation>
        <location evidence="1">Membrane</location>
        <topology evidence="1">Multi-pass membrane protein</topology>
    </subcellularLocation>
</comment>
<keyword evidence="10" id="KW-1185">Reference proteome</keyword>
<dbReference type="GO" id="GO:0005886">
    <property type="term" value="C:plasma membrane"/>
    <property type="evidence" value="ECO:0007669"/>
    <property type="project" value="TreeGrafter"/>
</dbReference>
<dbReference type="EMBL" id="JAACJN010000112">
    <property type="protein sequence ID" value="KAF5372281.1"/>
    <property type="molecule type" value="Genomic_DNA"/>
</dbReference>
<evidence type="ECO:0000256" key="5">
    <source>
        <dbReference type="ARBA" id="ARBA00022989"/>
    </source>
</evidence>
<keyword evidence="4 8" id="KW-0812">Transmembrane</keyword>
<dbReference type="GO" id="GO:0000329">
    <property type="term" value="C:fungal-type vacuole membrane"/>
    <property type="evidence" value="ECO:0007669"/>
    <property type="project" value="TreeGrafter"/>
</dbReference>
<comment type="similarity">
    <text evidence="2 7">Belongs to the purine-cytosine permease (2.A.39) family.</text>
</comment>
<keyword evidence="6 7" id="KW-0472">Membrane</keyword>
<name>A0A8H5GWC9_9AGAR</name>
<evidence type="ECO:0000256" key="3">
    <source>
        <dbReference type="ARBA" id="ARBA00022448"/>
    </source>
</evidence>
<dbReference type="Proteomes" id="UP000518752">
    <property type="component" value="Unassembled WGS sequence"/>
</dbReference>
<gene>
    <name evidence="9" type="ORF">D9757_009631</name>
</gene>
<evidence type="ECO:0000256" key="2">
    <source>
        <dbReference type="ARBA" id="ARBA00008974"/>
    </source>
</evidence>
<dbReference type="InterPro" id="IPR026030">
    <property type="entry name" value="Pur-cyt_permease_Fcy2/21/22"/>
</dbReference>
<feature type="transmembrane region" description="Helical" evidence="8">
    <location>
        <begin position="300"/>
        <end position="325"/>
    </location>
</feature>
<feature type="transmembrane region" description="Helical" evidence="8">
    <location>
        <begin position="467"/>
        <end position="494"/>
    </location>
</feature>
<evidence type="ECO:0000256" key="8">
    <source>
        <dbReference type="SAM" id="Phobius"/>
    </source>
</evidence>
<dbReference type="PANTHER" id="PTHR31806">
    <property type="entry name" value="PURINE-CYTOSINE PERMEASE FCY2-RELATED"/>
    <property type="match status" value="1"/>
</dbReference>
<proteinExistence type="inferred from homology"/>
<comment type="caution">
    <text evidence="9">The sequence shown here is derived from an EMBL/GenBank/DDBJ whole genome shotgun (WGS) entry which is preliminary data.</text>
</comment>
<dbReference type="AlphaFoldDB" id="A0A8H5GWC9"/>
<dbReference type="InterPro" id="IPR001248">
    <property type="entry name" value="Pur-cyt_permease"/>
</dbReference>
<dbReference type="PIRSF" id="PIRSF002744">
    <property type="entry name" value="Pur-cyt_permease"/>
    <property type="match status" value="1"/>
</dbReference>
<evidence type="ECO:0000256" key="7">
    <source>
        <dbReference type="PIRNR" id="PIRNR002744"/>
    </source>
</evidence>
<feature type="transmembrane region" description="Helical" evidence="8">
    <location>
        <begin position="202"/>
        <end position="222"/>
    </location>
</feature>
<evidence type="ECO:0000256" key="1">
    <source>
        <dbReference type="ARBA" id="ARBA00004141"/>
    </source>
</evidence>
<dbReference type="Pfam" id="PF02133">
    <property type="entry name" value="Transp_cyt_pur"/>
    <property type="match status" value="1"/>
</dbReference>
<dbReference type="OrthoDB" id="2116389at2759"/>
<dbReference type="GO" id="GO:0022857">
    <property type="term" value="F:transmembrane transporter activity"/>
    <property type="evidence" value="ECO:0007669"/>
    <property type="project" value="InterPro"/>
</dbReference>
<organism evidence="9 10">
    <name type="scientific">Collybiopsis confluens</name>
    <dbReference type="NCBI Taxonomy" id="2823264"/>
    <lineage>
        <taxon>Eukaryota</taxon>
        <taxon>Fungi</taxon>
        <taxon>Dikarya</taxon>
        <taxon>Basidiomycota</taxon>
        <taxon>Agaricomycotina</taxon>
        <taxon>Agaricomycetes</taxon>
        <taxon>Agaricomycetidae</taxon>
        <taxon>Agaricales</taxon>
        <taxon>Marasmiineae</taxon>
        <taxon>Omphalotaceae</taxon>
        <taxon>Collybiopsis</taxon>
    </lineage>
</organism>
<feature type="transmembrane region" description="Helical" evidence="8">
    <location>
        <begin position="424"/>
        <end position="446"/>
    </location>
</feature>
<reference evidence="9 10" key="1">
    <citation type="journal article" date="2020" name="ISME J.">
        <title>Uncovering the hidden diversity of litter-decomposition mechanisms in mushroom-forming fungi.</title>
        <authorList>
            <person name="Floudas D."/>
            <person name="Bentzer J."/>
            <person name="Ahren D."/>
            <person name="Johansson T."/>
            <person name="Persson P."/>
            <person name="Tunlid A."/>
        </authorList>
    </citation>
    <scope>NUCLEOTIDE SEQUENCE [LARGE SCALE GENOMIC DNA]</scope>
    <source>
        <strain evidence="9 10">CBS 406.79</strain>
    </source>
</reference>
<feature type="transmembrane region" description="Helical" evidence="8">
    <location>
        <begin position="175"/>
        <end position="196"/>
    </location>
</feature>
<sequence>MEPRPAIGLICNVDLIKVAGVYNYLWALPLSLLSPRLQNLLVTMSVDSEKGYDSTSVHGADQYAGDTRLNHRAAAKFGVFAPIMEKLFDYGVEARGVERVLENERDPKLLWNNLFMWWSVNCVLTTVPIGALAQAFFTLSFGNACATIFCFGALGAAFTSAIATLGPKTGLRTMVIARFSSGYVGGIIYSILNILTQLGLEGGVAIVAVLSVIPCFVGYELLHRYEKYVWAPILLVMLFLYGLGGKAGYHLTAQKALEDSPGRFLAGDVLSFGGIVFGSFTGWAPVAADYNCKLPANTSAWAVFFMTFFGLYLPICFISILGAALMTITDPAYVAAYADGSMGGLIAQTLTPWSGFGKFLLVVLALSVIANNMVNTYSTGISIQALGRPFAIVPRMFWTLVGFAAYTVAGIVGREHFSDILSNFLSILSYWTAFFMVITLEEHFIFRRKGGVLGGYNLDDWDSPTKLPLGIAGILAGFCGVAGAVVGMAEVWYIGPIGKHAGNPEFGGDLGFELAGAFAGVSYPILRWLEIRLTGR</sequence>
<keyword evidence="5 8" id="KW-1133">Transmembrane helix</keyword>
<evidence type="ECO:0000313" key="9">
    <source>
        <dbReference type="EMBL" id="KAF5372281.1"/>
    </source>
</evidence>
<evidence type="ECO:0000256" key="4">
    <source>
        <dbReference type="ARBA" id="ARBA00022692"/>
    </source>
</evidence>
<evidence type="ECO:0000313" key="10">
    <source>
        <dbReference type="Proteomes" id="UP000518752"/>
    </source>
</evidence>
<accession>A0A8H5GWC9</accession>
<evidence type="ECO:0000256" key="6">
    <source>
        <dbReference type="ARBA" id="ARBA00023136"/>
    </source>
</evidence>
<keyword evidence="3 7" id="KW-0813">Transport</keyword>
<dbReference type="PANTHER" id="PTHR31806:SF17">
    <property type="entry name" value="VITAMIN B6 TRANSPORTER TPN1"/>
    <property type="match status" value="1"/>
</dbReference>
<feature type="transmembrane region" description="Helical" evidence="8">
    <location>
        <begin position="114"/>
        <end position="135"/>
    </location>
</feature>
<feature type="transmembrane region" description="Helical" evidence="8">
    <location>
        <begin position="390"/>
        <end position="412"/>
    </location>
</feature>